<evidence type="ECO:0000313" key="3">
    <source>
        <dbReference type="Proteomes" id="UP000224567"/>
    </source>
</evidence>
<sequence length="264" mass="29679">MVSEGDTDPNSLREESEIAHDSLFKELFWSSKEAVPKPIKKVTSDNYYGMVSEGDTNPNSLREESEIAHDSLFKPPFTLEVQLSENDEGLVPSLEEEIKRKNAIKKLKKIVRVWVNTVAYDHALPKRYLRFASGTILTYGSYGLGVHNSELDIDALCVVPCFATLEEDFFIVLHSIFARRPVISDIHYVKGAKLASRAADKLGYGKHRVATFLTAHLKVDSVTANAWEEEDDMVLITCRLQNPNLDAINGTKKEQQCDGFTNEL</sequence>
<dbReference type="PANTHER" id="PTHR10682:SF33">
    <property type="entry name" value="NUCLEAR POLY(A) POLYMERASE 3"/>
    <property type="match status" value="1"/>
</dbReference>
<dbReference type="EMBL" id="MLFT02000003">
    <property type="protein sequence ID" value="PHT53247.1"/>
    <property type="molecule type" value="Genomic_DNA"/>
</dbReference>
<dbReference type="Proteomes" id="UP000224567">
    <property type="component" value="Unassembled WGS sequence"/>
</dbReference>
<reference evidence="2 3" key="1">
    <citation type="journal article" date="2017" name="Genome Biol.">
        <title>New reference genome sequences of hot pepper reveal the massive evolution of plant disease-resistance genes by retroduplication.</title>
        <authorList>
            <person name="Kim S."/>
            <person name="Park J."/>
            <person name="Yeom S.I."/>
            <person name="Kim Y.M."/>
            <person name="Seo E."/>
            <person name="Kim K.T."/>
            <person name="Kim M.S."/>
            <person name="Lee J.M."/>
            <person name="Cheong K."/>
            <person name="Shin H.S."/>
            <person name="Kim S.B."/>
            <person name="Han K."/>
            <person name="Lee J."/>
            <person name="Park M."/>
            <person name="Lee H.A."/>
            <person name="Lee H.Y."/>
            <person name="Lee Y."/>
            <person name="Oh S."/>
            <person name="Lee J.H."/>
            <person name="Choi E."/>
            <person name="Choi E."/>
            <person name="Lee S.E."/>
            <person name="Jeon J."/>
            <person name="Kim H."/>
            <person name="Choi G."/>
            <person name="Song H."/>
            <person name="Lee J."/>
            <person name="Lee S.C."/>
            <person name="Kwon J.K."/>
            <person name="Lee H.Y."/>
            <person name="Koo N."/>
            <person name="Hong Y."/>
            <person name="Kim R.W."/>
            <person name="Kang W.H."/>
            <person name="Huh J.H."/>
            <person name="Kang B.C."/>
            <person name="Yang T.J."/>
            <person name="Lee Y.H."/>
            <person name="Bennetzen J.L."/>
            <person name="Choi D."/>
        </authorList>
    </citation>
    <scope>NUCLEOTIDE SEQUENCE [LARGE SCALE GENOMIC DNA]</scope>
    <source>
        <strain evidence="3">cv. PBC81</strain>
    </source>
</reference>
<protein>
    <recommendedName>
        <fullName evidence="1">Poly(A) polymerase nucleotidyltransferase domain-containing protein</fullName>
    </recommendedName>
</protein>
<feature type="domain" description="Poly(A) polymerase nucleotidyltransferase" evidence="1">
    <location>
        <begin position="88"/>
        <end position="192"/>
    </location>
</feature>
<dbReference type="InterPro" id="IPR048840">
    <property type="entry name" value="PolA_pol_NTPase"/>
</dbReference>
<keyword evidence="3" id="KW-1185">Reference proteome</keyword>
<dbReference type="AlphaFoldDB" id="A0A2G2X6Z2"/>
<dbReference type="PANTHER" id="PTHR10682">
    <property type="entry name" value="POLY A POLYMERASE"/>
    <property type="match status" value="1"/>
</dbReference>
<gene>
    <name evidence="2" type="ORF">CQW23_07709</name>
</gene>
<dbReference type="OrthoDB" id="412748at2759"/>
<proteinExistence type="predicted"/>
<name>A0A2G2X6Z2_CAPBA</name>
<dbReference type="Gene3D" id="3.30.460.10">
    <property type="entry name" value="Beta Polymerase, domain 2"/>
    <property type="match status" value="1"/>
</dbReference>
<dbReference type="Pfam" id="PF20750">
    <property type="entry name" value="PAP_NTPase"/>
    <property type="match status" value="1"/>
</dbReference>
<dbReference type="GO" id="GO:1990817">
    <property type="term" value="F:poly(A) RNA polymerase activity"/>
    <property type="evidence" value="ECO:0007669"/>
    <property type="project" value="TreeGrafter"/>
</dbReference>
<reference evidence="3" key="2">
    <citation type="journal article" date="2017" name="J. Anim. Genet.">
        <title>Multiple reference genome sequences of hot pepper reveal the massive evolution of plant disease resistance genes by retroduplication.</title>
        <authorList>
            <person name="Kim S."/>
            <person name="Park J."/>
            <person name="Yeom S.-I."/>
            <person name="Kim Y.-M."/>
            <person name="Seo E."/>
            <person name="Kim K.-T."/>
            <person name="Kim M.-S."/>
            <person name="Lee J.M."/>
            <person name="Cheong K."/>
            <person name="Shin H.-S."/>
            <person name="Kim S.-B."/>
            <person name="Han K."/>
            <person name="Lee J."/>
            <person name="Park M."/>
            <person name="Lee H.-A."/>
            <person name="Lee H.-Y."/>
            <person name="Lee Y."/>
            <person name="Oh S."/>
            <person name="Lee J.H."/>
            <person name="Choi E."/>
            <person name="Choi E."/>
            <person name="Lee S.E."/>
            <person name="Jeon J."/>
            <person name="Kim H."/>
            <person name="Choi G."/>
            <person name="Song H."/>
            <person name="Lee J."/>
            <person name="Lee S.-C."/>
            <person name="Kwon J.-K."/>
            <person name="Lee H.-Y."/>
            <person name="Koo N."/>
            <person name="Hong Y."/>
            <person name="Kim R.W."/>
            <person name="Kang W.-H."/>
            <person name="Huh J.H."/>
            <person name="Kang B.-C."/>
            <person name="Yang T.-J."/>
            <person name="Lee Y.-H."/>
            <person name="Bennetzen J.L."/>
            <person name="Choi D."/>
        </authorList>
    </citation>
    <scope>NUCLEOTIDE SEQUENCE [LARGE SCALE GENOMIC DNA]</scope>
    <source>
        <strain evidence="3">cv. PBC81</strain>
    </source>
</reference>
<accession>A0A2G2X6Z2</accession>
<dbReference type="GO" id="GO:0005634">
    <property type="term" value="C:nucleus"/>
    <property type="evidence" value="ECO:0007669"/>
    <property type="project" value="TreeGrafter"/>
</dbReference>
<evidence type="ECO:0000313" key="2">
    <source>
        <dbReference type="EMBL" id="PHT53247.1"/>
    </source>
</evidence>
<evidence type="ECO:0000259" key="1">
    <source>
        <dbReference type="Pfam" id="PF20750"/>
    </source>
</evidence>
<dbReference type="SUPFAM" id="SSF81301">
    <property type="entry name" value="Nucleotidyltransferase"/>
    <property type="match status" value="1"/>
</dbReference>
<comment type="caution">
    <text evidence="2">The sequence shown here is derived from an EMBL/GenBank/DDBJ whole genome shotgun (WGS) entry which is preliminary data.</text>
</comment>
<dbReference type="InterPro" id="IPR043519">
    <property type="entry name" value="NT_sf"/>
</dbReference>
<dbReference type="STRING" id="33114.A0A2G2X6Z2"/>
<organism evidence="2 3">
    <name type="scientific">Capsicum baccatum</name>
    <name type="common">Peruvian pepper</name>
    <dbReference type="NCBI Taxonomy" id="33114"/>
    <lineage>
        <taxon>Eukaryota</taxon>
        <taxon>Viridiplantae</taxon>
        <taxon>Streptophyta</taxon>
        <taxon>Embryophyta</taxon>
        <taxon>Tracheophyta</taxon>
        <taxon>Spermatophyta</taxon>
        <taxon>Magnoliopsida</taxon>
        <taxon>eudicotyledons</taxon>
        <taxon>Gunneridae</taxon>
        <taxon>Pentapetalae</taxon>
        <taxon>asterids</taxon>
        <taxon>lamiids</taxon>
        <taxon>Solanales</taxon>
        <taxon>Solanaceae</taxon>
        <taxon>Solanoideae</taxon>
        <taxon>Capsiceae</taxon>
        <taxon>Capsicum</taxon>
    </lineage>
</organism>